<dbReference type="PANTHER" id="PTHR43712">
    <property type="entry name" value="PUTATIVE (AFU_ORTHOLOGUE AFUA_4G14580)-RELATED"/>
    <property type="match status" value="1"/>
</dbReference>
<comment type="caution">
    <text evidence="7">The sequence shown here is derived from an EMBL/GenBank/DDBJ whole genome shotgun (WGS) entry which is preliminary data.</text>
</comment>
<dbReference type="SUPFAM" id="SSF46785">
    <property type="entry name" value="Winged helix' DNA-binding domain"/>
    <property type="match status" value="1"/>
</dbReference>
<evidence type="ECO:0000256" key="3">
    <source>
        <dbReference type="ARBA" id="ARBA00022691"/>
    </source>
</evidence>
<dbReference type="PIRSF" id="PIRSF005739">
    <property type="entry name" value="O-mtase"/>
    <property type="match status" value="1"/>
</dbReference>
<proteinExistence type="predicted"/>
<keyword evidence="2" id="KW-0808">Transferase</keyword>
<dbReference type="InterPro" id="IPR036388">
    <property type="entry name" value="WH-like_DNA-bd_sf"/>
</dbReference>
<name>A0A177FCM3_9EURO</name>
<dbReference type="PANTHER" id="PTHR43712:SF2">
    <property type="entry name" value="O-METHYLTRANSFERASE CICE"/>
    <property type="match status" value="1"/>
</dbReference>
<dbReference type="EMBL" id="LVKK01000020">
    <property type="protein sequence ID" value="OAG41888.1"/>
    <property type="molecule type" value="Genomic_DNA"/>
</dbReference>
<dbReference type="InterPro" id="IPR001077">
    <property type="entry name" value="COMT_C"/>
</dbReference>
<feature type="active site" description="Proton acceptor" evidence="4">
    <location>
        <position position="290"/>
    </location>
</feature>
<evidence type="ECO:0000256" key="4">
    <source>
        <dbReference type="PIRSR" id="PIRSR005739-1"/>
    </source>
</evidence>
<dbReference type="InterPro" id="IPR012967">
    <property type="entry name" value="COMT_dimerisation"/>
</dbReference>
<dbReference type="InterPro" id="IPR016461">
    <property type="entry name" value="COMT-like"/>
</dbReference>
<evidence type="ECO:0000259" key="5">
    <source>
        <dbReference type="Pfam" id="PF00891"/>
    </source>
</evidence>
<keyword evidence="8" id="KW-1185">Reference proteome</keyword>
<dbReference type="SUPFAM" id="SSF53335">
    <property type="entry name" value="S-adenosyl-L-methionine-dependent methyltransferases"/>
    <property type="match status" value="1"/>
</dbReference>
<keyword evidence="3" id="KW-0949">S-adenosyl-L-methionine</keyword>
<evidence type="ECO:0000259" key="6">
    <source>
        <dbReference type="Pfam" id="PF08100"/>
    </source>
</evidence>
<gene>
    <name evidence="7" type="ORF">AYO21_03891</name>
</gene>
<dbReference type="GO" id="GO:0032259">
    <property type="term" value="P:methylation"/>
    <property type="evidence" value="ECO:0007669"/>
    <property type="project" value="UniProtKB-KW"/>
</dbReference>
<feature type="domain" description="O-methyltransferase dimerisation" evidence="6">
    <location>
        <begin position="45"/>
        <end position="112"/>
    </location>
</feature>
<dbReference type="Pfam" id="PF08100">
    <property type="entry name" value="Dimerisation"/>
    <property type="match status" value="1"/>
</dbReference>
<dbReference type="GeneID" id="34599061"/>
<feature type="domain" description="O-methyltransferase C-terminal" evidence="5">
    <location>
        <begin position="188"/>
        <end position="360"/>
    </location>
</feature>
<sequence>MEAIVEQIQSLAKGADDAEKSHIVDALQQLQHELESPMDVLMKMFNAQISLSVTYVAVELGLFQELVKHDSTISGARLTANIKASAELVERLLRYLASVGFLDNPGSAEYRPNKITHFLASPVAAAGVRHALDTCGPAIQALPAFLAETQYQDITENKYTPFQKGHKTNLGAFEWLAEHPGNFLALQQIMTAIQSAAWLKDIDVLNSAALDVTLGPERPFFVDVGGGHGHQCQQLLNKYPNLCGSVILEDLPQTVDKLPPIDGVKVIGQDFFERQAVQGARFYYLRRIMHDWPDAECLKILSRLSEAMASDSLILIDEIVLPDANVPWQAAMQDVSMNILFAGKERTNTEWTNLIATSGLQKRDILTYNHSACSSVIVLGK</sequence>
<dbReference type="GO" id="GO:0008171">
    <property type="term" value="F:O-methyltransferase activity"/>
    <property type="evidence" value="ECO:0007669"/>
    <property type="project" value="InterPro"/>
</dbReference>
<dbReference type="Proteomes" id="UP000077002">
    <property type="component" value="Unassembled WGS sequence"/>
</dbReference>
<evidence type="ECO:0000256" key="1">
    <source>
        <dbReference type="ARBA" id="ARBA00022603"/>
    </source>
</evidence>
<organism evidence="7 8">
    <name type="scientific">Fonsecaea monophora</name>
    <dbReference type="NCBI Taxonomy" id="254056"/>
    <lineage>
        <taxon>Eukaryota</taxon>
        <taxon>Fungi</taxon>
        <taxon>Dikarya</taxon>
        <taxon>Ascomycota</taxon>
        <taxon>Pezizomycotina</taxon>
        <taxon>Eurotiomycetes</taxon>
        <taxon>Chaetothyriomycetidae</taxon>
        <taxon>Chaetothyriales</taxon>
        <taxon>Herpotrichiellaceae</taxon>
        <taxon>Fonsecaea</taxon>
    </lineage>
</organism>
<dbReference type="AlphaFoldDB" id="A0A177FCM3"/>
<dbReference type="Pfam" id="PF00891">
    <property type="entry name" value="Methyltransf_2"/>
    <property type="match status" value="1"/>
</dbReference>
<dbReference type="GO" id="GO:0046983">
    <property type="term" value="F:protein dimerization activity"/>
    <property type="evidence" value="ECO:0007669"/>
    <property type="project" value="InterPro"/>
</dbReference>
<dbReference type="RefSeq" id="XP_022513840.1">
    <property type="nucleotide sequence ID" value="XM_022653864.1"/>
</dbReference>
<dbReference type="Gene3D" id="3.40.50.150">
    <property type="entry name" value="Vaccinia Virus protein VP39"/>
    <property type="match status" value="1"/>
</dbReference>
<evidence type="ECO:0000313" key="8">
    <source>
        <dbReference type="Proteomes" id="UP000077002"/>
    </source>
</evidence>
<dbReference type="InterPro" id="IPR036390">
    <property type="entry name" value="WH_DNA-bd_sf"/>
</dbReference>
<dbReference type="OrthoDB" id="1535081at2759"/>
<dbReference type="PROSITE" id="PS51683">
    <property type="entry name" value="SAM_OMT_II"/>
    <property type="match status" value="1"/>
</dbReference>
<keyword evidence="1" id="KW-0489">Methyltransferase</keyword>
<dbReference type="Gene3D" id="1.10.10.10">
    <property type="entry name" value="Winged helix-like DNA-binding domain superfamily/Winged helix DNA-binding domain"/>
    <property type="match status" value="1"/>
</dbReference>
<evidence type="ECO:0000313" key="7">
    <source>
        <dbReference type="EMBL" id="OAG41888.1"/>
    </source>
</evidence>
<protein>
    <submittedName>
        <fullName evidence="7">Uncharacterized protein</fullName>
    </submittedName>
</protein>
<evidence type="ECO:0000256" key="2">
    <source>
        <dbReference type="ARBA" id="ARBA00022679"/>
    </source>
</evidence>
<dbReference type="InterPro" id="IPR029063">
    <property type="entry name" value="SAM-dependent_MTases_sf"/>
</dbReference>
<accession>A0A177FCM3</accession>
<reference evidence="7 8" key="1">
    <citation type="submission" date="2016-03" db="EMBL/GenBank/DDBJ databases">
        <title>Draft genome sequence of the Fonsecaea monophora CBS 269.37.</title>
        <authorList>
            <person name="Bombassaro A."/>
            <person name="Vinicius W.A."/>
            <person name="De Hoog S."/>
            <person name="Sun J."/>
            <person name="Souza E.M."/>
            <person name="Raittz R.T."/>
            <person name="Costa F."/>
            <person name="Leao A.C."/>
            <person name="Tadra-Sfeir M.Z."/>
            <person name="Baura V."/>
            <person name="Balsanelli E."/>
            <person name="Pedrosa F.O."/>
            <person name="Moreno L.F."/>
            <person name="Steffens M.B."/>
            <person name="Xi L."/>
            <person name="Bocca A.L."/>
            <person name="Felipe M.S."/>
            <person name="Teixeira M."/>
            <person name="Telles Filho F.Q."/>
            <person name="Azevedo C.M."/>
            <person name="Gomes R."/>
            <person name="Vicente V.A."/>
        </authorList>
    </citation>
    <scope>NUCLEOTIDE SEQUENCE [LARGE SCALE GENOMIC DNA]</scope>
    <source>
        <strain evidence="7 8">CBS 269.37</strain>
    </source>
</reference>